<dbReference type="EMBL" id="CAJVPP010002116">
    <property type="protein sequence ID" value="CAG8587696.1"/>
    <property type="molecule type" value="Genomic_DNA"/>
</dbReference>
<organism evidence="1 2">
    <name type="scientific">Funneliformis mosseae</name>
    <name type="common">Endomycorrhizal fungus</name>
    <name type="synonym">Glomus mosseae</name>
    <dbReference type="NCBI Taxonomy" id="27381"/>
    <lineage>
        <taxon>Eukaryota</taxon>
        <taxon>Fungi</taxon>
        <taxon>Fungi incertae sedis</taxon>
        <taxon>Mucoromycota</taxon>
        <taxon>Glomeromycotina</taxon>
        <taxon>Glomeromycetes</taxon>
        <taxon>Glomerales</taxon>
        <taxon>Glomeraceae</taxon>
        <taxon>Funneliformis</taxon>
    </lineage>
</organism>
<proteinExistence type="predicted"/>
<name>A0A9N9C5F3_FUNMO</name>
<protein>
    <submittedName>
        <fullName evidence="1">16265_t:CDS:1</fullName>
    </submittedName>
</protein>
<comment type="caution">
    <text evidence="1">The sequence shown here is derived from an EMBL/GenBank/DDBJ whole genome shotgun (WGS) entry which is preliminary data.</text>
</comment>
<evidence type="ECO:0000313" key="2">
    <source>
        <dbReference type="Proteomes" id="UP000789375"/>
    </source>
</evidence>
<accession>A0A9N9C5F3</accession>
<keyword evidence="2" id="KW-1185">Reference proteome</keyword>
<reference evidence="1" key="1">
    <citation type="submission" date="2021-06" db="EMBL/GenBank/DDBJ databases">
        <authorList>
            <person name="Kallberg Y."/>
            <person name="Tangrot J."/>
            <person name="Rosling A."/>
        </authorList>
    </citation>
    <scope>NUCLEOTIDE SEQUENCE</scope>
    <source>
        <strain evidence="1">87-6 pot B 2015</strain>
    </source>
</reference>
<dbReference type="AlphaFoldDB" id="A0A9N9C5F3"/>
<sequence length="78" mass="9030">MACNILYLNTYTPINFNRVILRIRRQRNVFTRIRQRNVGGVSINNDETLNLIAQLPLQEIDETDDSFASQLFLGSTFP</sequence>
<gene>
    <name evidence="1" type="ORF">FMOSSE_LOCUS8276</name>
</gene>
<evidence type="ECO:0000313" key="1">
    <source>
        <dbReference type="EMBL" id="CAG8587696.1"/>
    </source>
</evidence>
<dbReference type="Proteomes" id="UP000789375">
    <property type="component" value="Unassembled WGS sequence"/>
</dbReference>